<evidence type="ECO:0000313" key="2">
    <source>
        <dbReference type="Proteomes" id="UP000055060"/>
    </source>
</evidence>
<dbReference type="STRING" id="360412.LARV_00956"/>
<evidence type="ECO:0000313" key="1">
    <source>
        <dbReference type="EMBL" id="GAP13205.1"/>
    </source>
</evidence>
<dbReference type="RefSeq" id="WP_075072556.1">
    <property type="nucleotide sequence ID" value="NZ_DF967972.1"/>
</dbReference>
<dbReference type="SUPFAM" id="SSF52540">
    <property type="entry name" value="P-loop containing nucleoside triphosphate hydrolases"/>
    <property type="match status" value="1"/>
</dbReference>
<dbReference type="AlphaFoldDB" id="A0A0S7BHH0"/>
<dbReference type="EMBL" id="DF967972">
    <property type="protein sequence ID" value="GAP13205.1"/>
    <property type="molecule type" value="Genomic_DNA"/>
</dbReference>
<name>A0A0S7BHH0_9CHLR</name>
<keyword evidence="2" id="KW-1185">Reference proteome</keyword>
<dbReference type="Proteomes" id="UP000055060">
    <property type="component" value="Unassembled WGS sequence"/>
</dbReference>
<sequence>MKFLNCKKPGADQAALCVLLASAHPDQGLIDSLAEKEGLSLREAFTMHGVMQALPGTNLVILDEVFASSLVSRELLKRALETSGIPVASPDAFREAPEEWFGRARLAGSRQISYLPSRQAILTSWSGGVGKTTLAMALTKHFAERTGLPAALLELSMGGSAIQARISEKLPEFFAIATEKAEPVVWQGVSLYPMDGRTLEVLWSEDPQGVRQVLKDIRQKHTLLVVDGFPGHPLFPELSQPSPGLVHLVVASPREDAVAQAQRLMKEVPSPSHLVMNMTRNLADRAESGISIALPFRESWAQSLDARLADPLLGLIYAGWNRKNS</sequence>
<dbReference type="Gene3D" id="3.40.50.300">
    <property type="entry name" value="P-loop containing nucleotide triphosphate hydrolases"/>
    <property type="match status" value="1"/>
</dbReference>
<accession>A0A0S7BHH0</accession>
<gene>
    <name evidence="1" type="ORF">LARV_00956</name>
</gene>
<dbReference type="InterPro" id="IPR027417">
    <property type="entry name" value="P-loop_NTPase"/>
</dbReference>
<dbReference type="OrthoDB" id="166308at2"/>
<evidence type="ECO:0008006" key="3">
    <source>
        <dbReference type="Google" id="ProtNLM"/>
    </source>
</evidence>
<proteinExistence type="predicted"/>
<dbReference type="CDD" id="cd01983">
    <property type="entry name" value="SIMIBI"/>
    <property type="match status" value="1"/>
</dbReference>
<protein>
    <recommendedName>
        <fullName evidence="3">ATPases</fullName>
    </recommendedName>
</protein>
<organism evidence="1">
    <name type="scientific">Longilinea arvoryzae</name>
    <dbReference type="NCBI Taxonomy" id="360412"/>
    <lineage>
        <taxon>Bacteria</taxon>
        <taxon>Bacillati</taxon>
        <taxon>Chloroflexota</taxon>
        <taxon>Anaerolineae</taxon>
        <taxon>Anaerolineales</taxon>
        <taxon>Anaerolineaceae</taxon>
        <taxon>Longilinea</taxon>
    </lineage>
</organism>
<reference evidence="1" key="1">
    <citation type="submission" date="2015-07" db="EMBL/GenBank/DDBJ databases">
        <title>Draft Genome Sequences of Anaerolinea thermolimosa IMO-1, Bellilinea caldifistulae GOMI-1, Leptolinea tardivitalis YMTK-2, Levilinea saccharolytica KIBI-1,Longilinea arvoryzae KOME-1, Previously Described as Members of the Anaerolineaceae (Chloroflexi).</title>
        <authorList>
            <person name="Sekiguchi Y."/>
            <person name="Ohashi A."/>
            <person name="Matsuura N."/>
            <person name="Tourlousse M.D."/>
        </authorList>
    </citation>
    <scope>NUCLEOTIDE SEQUENCE [LARGE SCALE GENOMIC DNA]</scope>
    <source>
        <strain evidence="1">KOME-1</strain>
    </source>
</reference>